<organism evidence="3 4">
    <name type="scientific">Elaeis guineensis var. tenera</name>
    <name type="common">Oil palm</name>
    <dbReference type="NCBI Taxonomy" id="51953"/>
    <lineage>
        <taxon>Eukaryota</taxon>
        <taxon>Viridiplantae</taxon>
        <taxon>Streptophyta</taxon>
        <taxon>Embryophyta</taxon>
        <taxon>Tracheophyta</taxon>
        <taxon>Spermatophyta</taxon>
        <taxon>Magnoliopsida</taxon>
        <taxon>Liliopsida</taxon>
        <taxon>Arecaceae</taxon>
        <taxon>Arecoideae</taxon>
        <taxon>Cocoseae</taxon>
        <taxon>Elaeidinae</taxon>
        <taxon>Elaeis</taxon>
    </lineage>
</organism>
<dbReference type="AlphaFoldDB" id="A0A6I9RVE1"/>
<dbReference type="Proteomes" id="UP000504607">
    <property type="component" value="Chromosome 11"/>
</dbReference>
<keyword evidence="3" id="KW-1185">Reference proteome</keyword>
<dbReference type="OrthoDB" id="409543at2759"/>
<dbReference type="SUPFAM" id="SSF53448">
    <property type="entry name" value="Nucleotide-diphospho-sugar transferases"/>
    <property type="match status" value="1"/>
</dbReference>
<sequence>MPTPRRPFSFLLLLLRTSLVALSLLLFLLACNGLGLGLLCLSNDPPFTPLRDPIPKTSSLLVLSEETPIPTPGCLHSSHLLRDDGPPSTPALDPNPKTASLDVLNEEIPIPKPETDPSSHLFPDNGPPLTPPRDTIPKFSSLPTPREETGLPKPKSLQSSLLLPDSNGGHHPTIIQSNFSLPSRKPKWSKRSKLFLRFLRPSARSSLFAARVAEFFHGYRSNSPNSPYKHRFFMTWISSVAFGPRELFAVESLFKSHQNACLLIVSNTMDSGRGEKLLRPFTERAFQVVAVSPDLGYLFKNTPAERWFNRLLRGEIDPGEVSLGQNLSNLLRLAILYKYGGVYIDTDVIVVRSFDGLRNAIGAQTADAETGNWSRLNNAVMVFDEKHPLVYEFIEEFARTFDGSKWGHNGPYLVSRVVARVAGRPGFEFRILPPAAFYPVDWSRIRGLFRGPRDGSHFKWVVAKHKWIHGESFALHLWNRQSKRMKVEEGSVIGRIMSDCCLFCNSSRNAIPVVTKGRLEDEVMII</sequence>
<dbReference type="InterPro" id="IPR007577">
    <property type="entry name" value="GlycoTrfase_DXD_sugar-bd_CS"/>
</dbReference>
<dbReference type="Pfam" id="PF04488">
    <property type="entry name" value="Gly_transf_sug"/>
    <property type="match status" value="1"/>
</dbReference>
<feature type="domain" description="Alpha 1,4-glycosyltransferase" evidence="2">
    <location>
        <begin position="383"/>
        <end position="506"/>
    </location>
</feature>
<feature type="compositionally biased region" description="Low complexity" evidence="1">
    <location>
        <begin position="151"/>
        <end position="164"/>
    </location>
</feature>
<dbReference type="InterPro" id="IPR007652">
    <property type="entry name" value="A1-4-GlycosylTfrase_dom"/>
</dbReference>
<dbReference type="PANTHER" id="PTHR46781:SF5">
    <property type="entry name" value="ALPHA 1,4-GLYCOSYLTRANSFERASE FAMILY PROTEIN"/>
    <property type="match status" value="1"/>
</dbReference>
<evidence type="ECO:0000259" key="2">
    <source>
        <dbReference type="Pfam" id="PF04572"/>
    </source>
</evidence>
<dbReference type="GeneID" id="105053509"/>
<evidence type="ECO:0000313" key="3">
    <source>
        <dbReference type="Proteomes" id="UP000504607"/>
    </source>
</evidence>
<dbReference type="PROSITE" id="PS51257">
    <property type="entry name" value="PROKAR_LIPOPROTEIN"/>
    <property type="match status" value="1"/>
</dbReference>
<dbReference type="InParanoid" id="A0A6I9RVE1"/>
<dbReference type="KEGG" id="egu:105053509"/>
<protein>
    <submittedName>
        <fullName evidence="4">Uncharacterized protein LOC105053509</fullName>
    </submittedName>
</protein>
<evidence type="ECO:0000313" key="4">
    <source>
        <dbReference type="RefSeq" id="XP_010933001.1"/>
    </source>
</evidence>
<proteinExistence type="predicted"/>
<accession>A0A6I9RVE1</accession>
<dbReference type="RefSeq" id="XP_010933001.1">
    <property type="nucleotide sequence ID" value="XM_010934699.2"/>
</dbReference>
<name>A0A6I9RVE1_ELAGV</name>
<evidence type="ECO:0000256" key="1">
    <source>
        <dbReference type="SAM" id="MobiDB-lite"/>
    </source>
</evidence>
<dbReference type="InterPro" id="IPR029044">
    <property type="entry name" value="Nucleotide-diphossugar_trans"/>
</dbReference>
<dbReference type="Pfam" id="PF04572">
    <property type="entry name" value="Gb3_synth"/>
    <property type="match status" value="1"/>
</dbReference>
<dbReference type="FunCoup" id="A0A6I9RVE1">
    <property type="interactions" value="19"/>
</dbReference>
<reference evidence="4" key="1">
    <citation type="submission" date="2025-08" db="UniProtKB">
        <authorList>
            <consortium name="RefSeq"/>
        </authorList>
    </citation>
    <scope>IDENTIFICATION</scope>
</reference>
<dbReference type="InterPro" id="IPR044789">
    <property type="entry name" value="Put_A1-4-GlycosylTfrase_plant"/>
</dbReference>
<dbReference type="Gene3D" id="3.90.550.20">
    <property type="match status" value="1"/>
</dbReference>
<feature type="region of interest" description="Disordered" evidence="1">
    <location>
        <begin position="77"/>
        <end position="168"/>
    </location>
</feature>
<dbReference type="PANTHER" id="PTHR46781">
    <property type="entry name" value="ALPHA 1,4-GLYCOSYLTRANSFERASE FAMILY PROTEIN"/>
    <property type="match status" value="1"/>
</dbReference>
<gene>
    <name evidence="4" type="primary">LOC105053509</name>
</gene>